<organism evidence="2 3">
    <name type="scientific">Stylonychia lemnae</name>
    <name type="common">Ciliate</name>
    <dbReference type="NCBI Taxonomy" id="5949"/>
    <lineage>
        <taxon>Eukaryota</taxon>
        <taxon>Sar</taxon>
        <taxon>Alveolata</taxon>
        <taxon>Ciliophora</taxon>
        <taxon>Intramacronucleata</taxon>
        <taxon>Spirotrichea</taxon>
        <taxon>Stichotrichia</taxon>
        <taxon>Sporadotrichida</taxon>
        <taxon>Oxytrichidae</taxon>
        <taxon>Stylonychinae</taxon>
        <taxon>Stylonychia</taxon>
    </lineage>
</organism>
<evidence type="ECO:0000256" key="1">
    <source>
        <dbReference type="SAM" id="MobiDB-lite"/>
    </source>
</evidence>
<dbReference type="AlphaFoldDB" id="A0A078A3A4"/>
<sequence>MNTKKKNKTRANIDLNNNSQTGSKHPWLHPFDQNHLNSRADDYFRDVSYYLNLQNIYKVVDTCYYNEQMDYVPVLVQIMQEKVKQSFGGAEYLLQVWHSQTKKQIFQTSFNVKQYQIFEDYLVCAYHDMKLVFIKVKNQNLQRAKDDIRADELPQLTYQCQLPIQALLLLKISEKVDGDKKLVQKLIIAFETNQNLLDFNFIIIPKTENDKINISFNQARDVFPRPLAEPDPLVQCVIRVMLTKFNNKQKYLIQGVTRRKSGSVDLYSNMMFKHTF</sequence>
<protein>
    <submittedName>
        <fullName evidence="2">Uncharacterized protein</fullName>
    </submittedName>
</protein>
<keyword evidence="3" id="KW-1185">Reference proteome</keyword>
<dbReference type="Proteomes" id="UP000039865">
    <property type="component" value="Unassembled WGS sequence"/>
</dbReference>
<evidence type="ECO:0000313" key="2">
    <source>
        <dbReference type="EMBL" id="CDW76297.1"/>
    </source>
</evidence>
<dbReference type="InParanoid" id="A0A078A3A4"/>
<accession>A0A078A3A4</accession>
<gene>
    <name evidence="2" type="primary">Contig12754.g13603</name>
    <name evidence="2" type="ORF">STYLEM_5297</name>
</gene>
<dbReference type="EMBL" id="CCKQ01005143">
    <property type="protein sequence ID" value="CDW76297.1"/>
    <property type="molecule type" value="Genomic_DNA"/>
</dbReference>
<evidence type="ECO:0000313" key="3">
    <source>
        <dbReference type="Proteomes" id="UP000039865"/>
    </source>
</evidence>
<proteinExistence type="predicted"/>
<feature type="region of interest" description="Disordered" evidence="1">
    <location>
        <begin position="1"/>
        <end position="27"/>
    </location>
</feature>
<reference evidence="2 3" key="1">
    <citation type="submission" date="2014-06" db="EMBL/GenBank/DDBJ databases">
        <authorList>
            <person name="Swart Estienne"/>
        </authorList>
    </citation>
    <scope>NUCLEOTIDE SEQUENCE [LARGE SCALE GENOMIC DNA]</scope>
    <source>
        <strain evidence="2 3">130c</strain>
    </source>
</reference>
<name>A0A078A3A4_STYLE</name>
<feature type="compositionally biased region" description="Polar residues" evidence="1">
    <location>
        <begin position="14"/>
        <end position="23"/>
    </location>
</feature>